<sequence length="129" mass="14612">MATLKFSRQRESIKQYLASTKEHPTADMVYMHVKEDYPNISLGTVYRNLNLLTDIGEALKIATPDGADRFDGCVKPHNHFFCTECRRVLDLDLDMKEIEQINKAAASNFDGIIESSNTIFYGKCGDCIK</sequence>
<keyword evidence="2" id="KW-0678">Repressor</keyword>
<keyword evidence="4" id="KW-0805">Transcription regulation</keyword>
<keyword evidence="5" id="KW-0238">DNA-binding</keyword>
<dbReference type="InterPro" id="IPR036388">
    <property type="entry name" value="WH-like_DNA-bd_sf"/>
</dbReference>
<dbReference type="SUPFAM" id="SSF46785">
    <property type="entry name" value="Winged helix' DNA-binding domain"/>
    <property type="match status" value="1"/>
</dbReference>
<reference evidence="7 8" key="1">
    <citation type="submission" date="2020-08" db="EMBL/GenBank/DDBJ databases">
        <title>Genome public.</title>
        <authorList>
            <person name="Liu C."/>
            <person name="Sun Q."/>
        </authorList>
    </citation>
    <scope>NUCLEOTIDE SEQUENCE [LARGE SCALE GENOMIC DNA]</scope>
    <source>
        <strain evidence="7 8">NSJ-13</strain>
    </source>
</reference>
<evidence type="ECO:0000256" key="3">
    <source>
        <dbReference type="ARBA" id="ARBA00022833"/>
    </source>
</evidence>
<name>A0ABR7GBF8_9FIRM</name>
<gene>
    <name evidence="7" type="ORF">H8S40_14670</name>
</gene>
<evidence type="ECO:0000313" key="7">
    <source>
        <dbReference type="EMBL" id="MBC5684762.1"/>
    </source>
</evidence>
<proteinExistence type="inferred from homology"/>
<evidence type="ECO:0000256" key="5">
    <source>
        <dbReference type="ARBA" id="ARBA00023125"/>
    </source>
</evidence>
<dbReference type="RefSeq" id="WP_118738509.1">
    <property type="nucleotide sequence ID" value="NZ_JACOPE010000001.1"/>
</dbReference>
<dbReference type="Gene3D" id="1.10.10.10">
    <property type="entry name" value="Winged helix-like DNA-binding domain superfamily/Winged helix DNA-binding domain"/>
    <property type="match status" value="1"/>
</dbReference>
<dbReference type="PANTHER" id="PTHR33202">
    <property type="entry name" value="ZINC UPTAKE REGULATION PROTEIN"/>
    <property type="match status" value="1"/>
</dbReference>
<dbReference type="Pfam" id="PF01475">
    <property type="entry name" value="FUR"/>
    <property type="match status" value="1"/>
</dbReference>
<dbReference type="InterPro" id="IPR036390">
    <property type="entry name" value="WH_DNA-bd_sf"/>
</dbReference>
<evidence type="ECO:0000313" key="8">
    <source>
        <dbReference type="Proteomes" id="UP000631576"/>
    </source>
</evidence>
<keyword evidence="8" id="KW-1185">Reference proteome</keyword>
<comment type="similarity">
    <text evidence="1">Belongs to the Fur family.</text>
</comment>
<evidence type="ECO:0000256" key="6">
    <source>
        <dbReference type="ARBA" id="ARBA00023163"/>
    </source>
</evidence>
<dbReference type="EMBL" id="JACOPE010000001">
    <property type="protein sequence ID" value="MBC5684762.1"/>
    <property type="molecule type" value="Genomic_DNA"/>
</dbReference>
<dbReference type="Gene3D" id="3.30.1490.190">
    <property type="match status" value="1"/>
</dbReference>
<accession>A0ABR7GBF8</accession>
<dbReference type="InterPro" id="IPR043135">
    <property type="entry name" value="Fur_C"/>
</dbReference>
<dbReference type="InterPro" id="IPR002481">
    <property type="entry name" value="FUR"/>
</dbReference>
<organism evidence="7 8">
    <name type="scientific">Ruminococcus hominis</name>
    <dbReference type="NCBI Taxonomy" id="2763065"/>
    <lineage>
        <taxon>Bacteria</taxon>
        <taxon>Bacillati</taxon>
        <taxon>Bacillota</taxon>
        <taxon>Clostridia</taxon>
        <taxon>Eubacteriales</taxon>
        <taxon>Oscillospiraceae</taxon>
        <taxon>Ruminococcus</taxon>
    </lineage>
</organism>
<dbReference type="Proteomes" id="UP000631576">
    <property type="component" value="Unassembled WGS sequence"/>
</dbReference>
<evidence type="ECO:0000256" key="2">
    <source>
        <dbReference type="ARBA" id="ARBA00022491"/>
    </source>
</evidence>
<keyword evidence="3" id="KW-0862">Zinc</keyword>
<evidence type="ECO:0000256" key="1">
    <source>
        <dbReference type="ARBA" id="ARBA00007957"/>
    </source>
</evidence>
<comment type="caution">
    <text evidence="7">The sequence shown here is derived from an EMBL/GenBank/DDBJ whole genome shotgun (WGS) entry which is preliminary data.</text>
</comment>
<keyword evidence="6" id="KW-0804">Transcription</keyword>
<evidence type="ECO:0000256" key="4">
    <source>
        <dbReference type="ARBA" id="ARBA00023015"/>
    </source>
</evidence>
<protein>
    <submittedName>
        <fullName evidence="7">Transcriptional repressor</fullName>
    </submittedName>
</protein>
<dbReference type="CDD" id="cd07153">
    <property type="entry name" value="Fur_like"/>
    <property type="match status" value="1"/>
</dbReference>
<dbReference type="PANTHER" id="PTHR33202:SF7">
    <property type="entry name" value="FERRIC UPTAKE REGULATION PROTEIN"/>
    <property type="match status" value="1"/>
</dbReference>